<dbReference type="EMBL" id="MSYM01000007">
    <property type="protein sequence ID" value="OLP07733.1"/>
    <property type="molecule type" value="Genomic_DNA"/>
</dbReference>
<dbReference type="AlphaFoldDB" id="A0A1Q8YIF3"/>
<dbReference type="Proteomes" id="UP000185911">
    <property type="component" value="Unassembled WGS sequence"/>
</dbReference>
<protein>
    <submittedName>
        <fullName evidence="1">Uncharacterized protein</fullName>
    </submittedName>
</protein>
<name>A0A1Q8YIF3_9BURK</name>
<evidence type="ECO:0000313" key="1">
    <source>
        <dbReference type="EMBL" id="OLP07733.1"/>
    </source>
</evidence>
<accession>A0A1Q8YIF3</accession>
<reference evidence="1 2" key="1">
    <citation type="submission" date="2017-01" db="EMBL/GenBank/DDBJ databases">
        <title>Genome sequence of Rhodoferax antarcticus ANT.BR, a psychrophilic purple nonsulfur bacterium from an Antarctic microbial mat.</title>
        <authorList>
            <person name="Baker J."/>
            <person name="Riester C."/>
            <person name="Skinner B."/>
            <person name="Newell A."/>
            <person name="Swingley W."/>
            <person name="Madigan M."/>
            <person name="Jung D."/>
            <person name="Asao M."/>
            <person name="Chen M."/>
            <person name="Loughlin P."/>
            <person name="Pan H."/>
            <person name="Lin S."/>
            <person name="Li N."/>
            <person name="Shaw J."/>
            <person name="Prado M."/>
            <person name="Sherman C."/>
            <person name="Li X."/>
            <person name="Tang J."/>
            <person name="Blankenship R."/>
            <person name="Zhao T."/>
            <person name="Touchman J."/>
            <person name="Sattley M."/>
        </authorList>
    </citation>
    <scope>NUCLEOTIDE SEQUENCE [LARGE SCALE GENOMIC DNA]</scope>
    <source>
        <strain evidence="1 2">ANT.BR</strain>
    </source>
</reference>
<sequence length="40" mass="5004">MRELDDDLPWQLGHPIYTQISLQPLWIKRKQLYFKERIPH</sequence>
<comment type="caution">
    <text evidence="1">The sequence shown here is derived from an EMBL/GenBank/DDBJ whole genome shotgun (WGS) entry which is preliminary data.</text>
</comment>
<keyword evidence="2" id="KW-1185">Reference proteome</keyword>
<proteinExistence type="predicted"/>
<organism evidence="1 2">
    <name type="scientific">Rhodoferax antarcticus ANT.BR</name>
    <dbReference type="NCBI Taxonomy" id="1111071"/>
    <lineage>
        <taxon>Bacteria</taxon>
        <taxon>Pseudomonadati</taxon>
        <taxon>Pseudomonadota</taxon>
        <taxon>Betaproteobacteria</taxon>
        <taxon>Burkholderiales</taxon>
        <taxon>Comamonadaceae</taxon>
        <taxon>Rhodoferax</taxon>
    </lineage>
</organism>
<evidence type="ECO:0000313" key="2">
    <source>
        <dbReference type="Proteomes" id="UP000185911"/>
    </source>
</evidence>
<gene>
    <name evidence="1" type="ORF">BLL52_0829</name>
</gene>